<organism evidence="6 7">
    <name type="scientific">Frankliniella occidentalis</name>
    <name type="common">Western flower thrips</name>
    <name type="synonym">Euthrips occidentalis</name>
    <dbReference type="NCBI Taxonomy" id="133901"/>
    <lineage>
        <taxon>Eukaryota</taxon>
        <taxon>Metazoa</taxon>
        <taxon>Ecdysozoa</taxon>
        <taxon>Arthropoda</taxon>
        <taxon>Hexapoda</taxon>
        <taxon>Insecta</taxon>
        <taxon>Pterygota</taxon>
        <taxon>Neoptera</taxon>
        <taxon>Paraneoptera</taxon>
        <taxon>Thysanoptera</taxon>
        <taxon>Terebrantia</taxon>
        <taxon>Thripoidea</taxon>
        <taxon>Thripidae</taxon>
        <taxon>Frankliniella</taxon>
    </lineage>
</organism>
<evidence type="ECO:0000256" key="1">
    <source>
        <dbReference type="ARBA" id="ARBA00014901"/>
    </source>
</evidence>
<dbReference type="InterPro" id="IPR015943">
    <property type="entry name" value="WD40/YVTN_repeat-like_dom_sf"/>
</dbReference>
<feature type="repeat" description="WD" evidence="4">
    <location>
        <begin position="115"/>
        <end position="147"/>
    </location>
</feature>
<dbReference type="RefSeq" id="XP_052131434.1">
    <property type="nucleotide sequence ID" value="XM_052275474.1"/>
</dbReference>
<dbReference type="Gene3D" id="2.130.10.10">
    <property type="entry name" value="YVTN repeat-like/Quinoprotein amine dehydrogenase"/>
    <property type="match status" value="2"/>
</dbReference>
<dbReference type="PANTHER" id="PTHR44324">
    <property type="entry name" value="WD40 REPEAT DOMAIN 95"/>
    <property type="match status" value="1"/>
</dbReference>
<dbReference type="AlphaFoldDB" id="A0A9C6X932"/>
<dbReference type="GeneID" id="113207360"/>
<dbReference type="InterPro" id="IPR036322">
    <property type="entry name" value="WD40_repeat_dom_sf"/>
</dbReference>
<dbReference type="Pfam" id="PF00400">
    <property type="entry name" value="WD40"/>
    <property type="match status" value="3"/>
</dbReference>
<dbReference type="PROSITE" id="PS00678">
    <property type="entry name" value="WD_REPEATS_1"/>
    <property type="match status" value="1"/>
</dbReference>
<feature type="compositionally biased region" description="Polar residues" evidence="5">
    <location>
        <begin position="644"/>
        <end position="654"/>
    </location>
</feature>
<accession>A0A9C6X932</accession>
<evidence type="ECO:0000256" key="3">
    <source>
        <dbReference type="ARBA" id="ARBA00022737"/>
    </source>
</evidence>
<dbReference type="KEGG" id="foc:113207360"/>
<feature type="repeat" description="WD" evidence="4">
    <location>
        <begin position="174"/>
        <end position="208"/>
    </location>
</feature>
<protein>
    <recommendedName>
        <fullName evidence="1">WD repeat-containing protein on Y chromosome</fullName>
    </recommendedName>
</protein>
<keyword evidence="3" id="KW-0677">Repeat</keyword>
<reference evidence="7" key="1">
    <citation type="submission" date="2025-08" db="UniProtKB">
        <authorList>
            <consortium name="RefSeq"/>
        </authorList>
    </citation>
    <scope>IDENTIFICATION</scope>
    <source>
        <tissue evidence="7">Whole organism</tissue>
    </source>
</reference>
<feature type="repeat" description="WD" evidence="4">
    <location>
        <begin position="28"/>
        <end position="69"/>
    </location>
</feature>
<evidence type="ECO:0000256" key="4">
    <source>
        <dbReference type="PROSITE-ProRule" id="PRU00221"/>
    </source>
</evidence>
<dbReference type="SMART" id="SM00320">
    <property type="entry name" value="WD40"/>
    <property type="match status" value="7"/>
</dbReference>
<name>A0A9C6X932_FRAOC</name>
<dbReference type="InterPro" id="IPR019775">
    <property type="entry name" value="WD40_repeat_CS"/>
</dbReference>
<gene>
    <name evidence="7" type="primary">LOC113207360</name>
</gene>
<sequence>THMIATGGPDCVLRVWNPFVCEKPSAQLLGHHAAIVSIVIQDAGRRLFSLDAARCVRVWDGATHACVQSYSTMMETRRVPLATYYHPLSRVWMIAARDIALVQLCARLNPDRTDGHTHTAPVTRVLYNPLFKCVVTTGMDSCIMVWDPWRGTRTRFIRHAHSLVRYGRDEPVEITAACFDPPQQLLLTGAANGTLKIWNFNAGVCVRNMAIGNNLEVTAVMWVPLRILAVGWNMRVMEWADGGASLRGKSWELRHTSHVLCADTRPPDALATATDNGELVIWRLETGQPYARYRVDAPIHKCVSPRKPGSRGAQGPPRVHQLRFLRSRPVSRGVGSLLVALSSGYVQVWSHHPVGGYLTQFLAVHTVTDYVMSMETDPDCNFLFTGHSVGYIKIWLMSNFCYPGGPVVPLFLPALRKQFPFLFRDRIPGRAKRAVRAQDLPMLLSSVRGHLQPVTFLQYCAENKILFSSSADRSVRLWSFSGEYIATLGTMLPWPELFPDSVWEPAIDQPPRVPADLKRVSSSTTLKVLNRGLVEWLTPGLVDRAKQTRQSLRPITAEDVFPGTYGMRLYKPILGRCYELPSKAIGRTPKVTLDTDLDKIPVLKHIKTVEEQDVPRPPTPECVQALHTFRLPSSLLSTTGLPTRQASMAFPQSTQRHKGNH</sequence>
<evidence type="ECO:0000313" key="6">
    <source>
        <dbReference type="Proteomes" id="UP000504606"/>
    </source>
</evidence>
<dbReference type="CTD" id="26067056"/>
<dbReference type="InterPro" id="IPR051242">
    <property type="entry name" value="WD-EF-hand_domain"/>
</dbReference>
<evidence type="ECO:0000256" key="5">
    <source>
        <dbReference type="SAM" id="MobiDB-lite"/>
    </source>
</evidence>
<dbReference type="InterPro" id="IPR001680">
    <property type="entry name" value="WD40_rpt"/>
</dbReference>
<feature type="repeat" description="WD" evidence="4">
    <location>
        <begin position="447"/>
        <end position="481"/>
    </location>
</feature>
<evidence type="ECO:0000256" key="2">
    <source>
        <dbReference type="ARBA" id="ARBA00022574"/>
    </source>
</evidence>
<feature type="non-terminal residue" evidence="7">
    <location>
        <position position="1"/>
    </location>
</feature>
<dbReference type="PROSITE" id="PS50294">
    <property type="entry name" value="WD_REPEATS_REGION"/>
    <property type="match status" value="1"/>
</dbReference>
<proteinExistence type="predicted"/>
<dbReference type="OrthoDB" id="5980302at2759"/>
<dbReference type="SUPFAM" id="SSF50978">
    <property type="entry name" value="WD40 repeat-like"/>
    <property type="match status" value="1"/>
</dbReference>
<dbReference type="PANTHER" id="PTHR44324:SF6">
    <property type="entry name" value="EF-HAND CALCIUM BINDING DOMAIN 8"/>
    <property type="match status" value="1"/>
</dbReference>
<dbReference type="PROSITE" id="PS50082">
    <property type="entry name" value="WD_REPEATS_2"/>
    <property type="match status" value="4"/>
</dbReference>
<dbReference type="Proteomes" id="UP000504606">
    <property type="component" value="Unplaced"/>
</dbReference>
<feature type="region of interest" description="Disordered" evidence="5">
    <location>
        <begin position="640"/>
        <end position="661"/>
    </location>
</feature>
<keyword evidence="6" id="KW-1185">Reference proteome</keyword>
<keyword evidence="2 4" id="KW-0853">WD repeat</keyword>
<evidence type="ECO:0000313" key="7">
    <source>
        <dbReference type="RefSeq" id="XP_052131434.1"/>
    </source>
</evidence>